<dbReference type="EMBL" id="MLJW01000056">
    <property type="protein sequence ID" value="OIR04661.1"/>
    <property type="molecule type" value="Genomic_DNA"/>
</dbReference>
<protein>
    <submittedName>
        <fullName evidence="2">Bifunctional protein PyrR</fullName>
    </submittedName>
</protein>
<comment type="caution">
    <text evidence="2">The sequence shown here is derived from an EMBL/GenBank/DDBJ whole genome shotgun (WGS) entry which is preliminary data.</text>
</comment>
<dbReference type="InterPro" id="IPR029057">
    <property type="entry name" value="PRTase-like"/>
</dbReference>
<proteinExistence type="predicted"/>
<gene>
    <name evidence="2" type="primary">pyrR_3</name>
    <name evidence="2" type="ORF">GALL_133310</name>
</gene>
<organism evidence="2">
    <name type="scientific">mine drainage metagenome</name>
    <dbReference type="NCBI Taxonomy" id="410659"/>
    <lineage>
        <taxon>unclassified sequences</taxon>
        <taxon>metagenomes</taxon>
        <taxon>ecological metagenomes</taxon>
    </lineage>
</organism>
<dbReference type="Pfam" id="PF00156">
    <property type="entry name" value="Pribosyltran"/>
    <property type="match status" value="1"/>
</dbReference>
<dbReference type="Gene3D" id="3.40.50.2020">
    <property type="match status" value="1"/>
</dbReference>
<name>A0A1J5SKM1_9ZZZZ</name>
<reference evidence="2" key="1">
    <citation type="submission" date="2016-10" db="EMBL/GenBank/DDBJ databases">
        <title>Sequence of Gallionella enrichment culture.</title>
        <authorList>
            <person name="Poehlein A."/>
            <person name="Muehling M."/>
            <person name="Daniel R."/>
        </authorList>
    </citation>
    <scope>NUCLEOTIDE SEQUENCE</scope>
</reference>
<dbReference type="NCBIfam" id="NF003545">
    <property type="entry name" value="PRK05205.1-1"/>
    <property type="match status" value="1"/>
</dbReference>
<accession>A0A1J5SKM1</accession>
<sequence>MTTSDIKLPNAEDLLITLSQKLRPLLKTNVALVGIQSGGVWLLQRLLILLESDIASNGIEHGTLDVSFYRDDYAQRGLKAENRPSQIPFDVENKHILLIDDVFYTGRTTRAAMNELFDYGRPASITLVALVDRGGRELPIAPQIVAAEIPLHVDQNLQLKQQADGTLSLELQPNTANTTHV</sequence>
<dbReference type="InterPro" id="IPR000836">
    <property type="entry name" value="PRTase_dom"/>
</dbReference>
<dbReference type="CDD" id="cd06223">
    <property type="entry name" value="PRTases_typeI"/>
    <property type="match status" value="1"/>
</dbReference>
<dbReference type="PANTHER" id="PTHR11608">
    <property type="entry name" value="BIFUNCTIONAL PROTEIN PYRR"/>
    <property type="match status" value="1"/>
</dbReference>
<dbReference type="PANTHER" id="PTHR11608:SF0">
    <property type="entry name" value="BIFUNCTIONAL PROTEIN PYRR"/>
    <property type="match status" value="1"/>
</dbReference>
<dbReference type="AlphaFoldDB" id="A0A1J5SKM1"/>
<dbReference type="InterPro" id="IPR050137">
    <property type="entry name" value="PyrR_bifunctional"/>
</dbReference>
<feature type="domain" description="Phosphoribosyltransferase" evidence="1">
    <location>
        <begin position="9"/>
        <end position="140"/>
    </location>
</feature>
<evidence type="ECO:0000259" key="1">
    <source>
        <dbReference type="Pfam" id="PF00156"/>
    </source>
</evidence>
<evidence type="ECO:0000313" key="2">
    <source>
        <dbReference type="EMBL" id="OIR04661.1"/>
    </source>
</evidence>
<dbReference type="SUPFAM" id="SSF53271">
    <property type="entry name" value="PRTase-like"/>
    <property type="match status" value="1"/>
</dbReference>